<evidence type="ECO:0000256" key="1">
    <source>
        <dbReference type="ARBA" id="ARBA00004623"/>
    </source>
</evidence>
<dbReference type="OrthoDB" id="4778261at2759"/>
<keyword evidence="6" id="KW-1185">Reference proteome</keyword>
<dbReference type="EMBL" id="MCFJ01000022">
    <property type="protein sequence ID" value="ORY56636.1"/>
    <property type="molecule type" value="Genomic_DNA"/>
</dbReference>
<dbReference type="Proteomes" id="UP000193689">
    <property type="component" value="Unassembled WGS sequence"/>
</dbReference>
<dbReference type="PANTHER" id="PTHR24348">
    <property type="entry name" value="SERINE/THREONINE-PROTEIN KINASE UNC-51-RELATED"/>
    <property type="match status" value="1"/>
</dbReference>
<evidence type="ECO:0000256" key="3">
    <source>
        <dbReference type="SAM" id="MobiDB-lite"/>
    </source>
</evidence>
<dbReference type="SUPFAM" id="SSF56112">
    <property type="entry name" value="Protein kinase-like (PK-like)"/>
    <property type="match status" value="1"/>
</dbReference>
<gene>
    <name evidence="5" type="ORF">BCR38DRAFT_490526</name>
</gene>
<organism evidence="5 6">
    <name type="scientific">Pseudomassariella vexata</name>
    <dbReference type="NCBI Taxonomy" id="1141098"/>
    <lineage>
        <taxon>Eukaryota</taxon>
        <taxon>Fungi</taxon>
        <taxon>Dikarya</taxon>
        <taxon>Ascomycota</taxon>
        <taxon>Pezizomycotina</taxon>
        <taxon>Sordariomycetes</taxon>
        <taxon>Xylariomycetidae</taxon>
        <taxon>Amphisphaeriales</taxon>
        <taxon>Pseudomassariaceae</taxon>
        <taxon>Pseudomassariella</taxon>
    </lineage>
</organism>
<evidence type="ECO:0000256" key="2">
    <source>
        <dbReference type="ARBA" id="ARBA00030237"/>
    </source>
</evidence>
<dbReference type="Gene3D" id="1.10.510.10">
    <property type="entry name" value="Transferase(Phosphotransferase) domain 1"/>
    <property type="match status" value="1"/>
</dbReference>
<dbReference type="PANTHER" id="PTHR24348:SF68">
    <property type="entry name" value="SERINE_THREONINE-PROTEIN KINASE ATG1C"/>
    <property type="match status" value="1"/>
</dbReference>
<keyword evidence="5" id="KW-0418">Kinase</keyword>
<dbReference type="PROSITE" id="PS50011">
    <property type="entry name" value="PROTEIN_KINASE_DOM"/>
    <property type="match status" value="1"/>
</dbReference>
<dbReference type="RefSeq" id="XP_040710215.1">
    <property type="nucleotide sequence ID" value="XM_040864532.1"/>
</dbReference>
<evidence type="ECO:0000313" key="5">
    <source>
        <dbReference type="EMBL" id="ORY56636.1"/>
    </source>
</evidence>
<comment type="subcellular location">
    <subcellularLocation>
        <location evidence="1">Preautophagosomal structure membrane</location>
        <topology evidence="1">Peripheral membrane protein</topology>
    </subcellularLocation>
</comment>
<proteinExistence type="predicted"/>
<dbReference type="Pfam" id="PF00069">
    <property type="entry name" value="Pkinase"/>
    <property type="match status" value="1"/>
</dbReference>
<evidence type="ECO:0000313" key="6">
    <source>
        <dbReference type="Proteomes" id="UP000193689"/>
    </source>
</evidence>
<dbReference type="GeneID" id="63780744"/>
<name>A0A1Y2DBZ6_9PEZI</name>
<dbReference type="GO" id="GO:0034045">
    <property type="term" value="C:phagophore assembly site membrane"/>
    <property type="evidence" value="ECO:0007669"/>
    <property type="project" value="UniProtKB-SubCell"/>
</dbReference>
<dbReference type="InParanoid" id="A0A1Y2DBZ6"/>
<comment type="caution">
    <text evidence="5">The sequence shown here is derived from an EMBL/GenBank/DDBJ whole genome shotgun (WGS) entry which is preliminary data.</text>
</comment>
<sequence length="416" mass="47719">MIHPNGRFWTASTISYPMHGDGEERCTVIDTDRRREWYVLGPSKYLTDHETDVMRTQAAIINNLDEVQPNTVTISVDEDGDVWGFSSRPPSPLTMAGLDKASDIRMPLFSSAPTLAGQQTVGISALKEVDRLAPFFDLMQWPAGDENPSNPQNCGNPGDDGSKNSAGGSKVIFKYALLNYRAEDLWNEMHFLQCLPPHEHIRKMDRLVLRNTSRILGFTAKYIQPKYIDGADLAKGQKQSFKLKYLKQLTDTLDFLHFSAGVAHGNIRPSNILIDTTTDSIQLIDFGLAKVATEESIQEDLDKVFWTAYEIVTHDYQRRFNEPNARPKKWIERRGMSCTPASIQKHIEQWITRRSHQQIPERLVPEWPKFENDYLEVEEEIFGDAEEYAEAKESNFADMPYYKESQDIFSWERPPY</sequence>
<reference evidence="5 6" key="1">
    <citation type="submission" date="2016-07" db="EMBL/GenBank/DDBJ databases">
        <title>Pervasive Adenine N6-methylation of Active Genes in Fungi.</title>
        <authorList>
            <consortium name="DOE Joint Genome Institute"/>
            <person name="Mondo S.J."/>
            <person name="Dannebaum R.O."/>
            <person name="Kuo R.C."/>
            <person name="Labutti K."/>
            <person name="Haridas S."/>
            <person name="Kuo A."/>
            <person name="Salamov A."/>
            <person name="Ahrendt S.R."/>
            <person name="Lipzen A."/>
            <person name="Sullivan W."/>
            <person name="Andreopoulos W.B."/>
            <person name="Clum A."/>
            <person name="Lindquist E."/>
            <person name="Daum C."/>
            <person name="Ramamoorthy G.K."/>
            <person name="Gryganskyi A."/>
            <person name="Culley D."/>
            <person name="Magnuson J.K."/>
            <person name="James T.Y."/>
            <person name="O'Malley M.A."/>
            <person name="Stajich J.E."/>
            <person name="Spatafora J.W."/>
            <person name="Visel A."/>
            <person name="Grigoriev I.V."/>
        </authorList>
    </citation>
    <scope>NUCLEOTIDE SEQUENCE [LARGE SCALE GENOMIC DNA]</scope>
    <source>
        <strain evidence="5 6">CBS 129021</strain>
    </source>
</reference>
<dbReference type="GO" id="GO:0004674">
    <property type="term" value="F:protein serine/threonine kinase activity"/>
    <property type="evidence" value="ECO:0007669"/>
    <property type="project" value="InterPro"/>
</dbReference>
<accession>A0A1Y2DBZ6</accession>
<dbReference type="GO" id="GO:0010506">
    <property type="term" value="P:regulation of autophagy"/>
    <property type="evidence" value="ECO:0007669"/>
    <property type="project" value="InterPro"/>
</dbReference>
<dbReference type="InterPro" id="IPR045269">
    <property type="entry name" value="Atg1-like"/>
</dbReference>
<keyword evidence="5" id="KW-0808">Transferase</keyword>
<dbReference type="InterPro" id="IPR011009">
    <property type="entry name" value="Kinase-like_dom_sf"/>
</dbReference>
<feature type="region of interest" description="Disordered" evidence="3">
    <location>
        <begin position="142"/>
        <end position="163"/>
    </location>
</feature>
<evidence type="ECO:0000259" key="4">
    <source>
        <dbReference type="PROSITE" id="PS50011"/>
    </source>
</evidence>
<dbReference type="GO" id="GO:0005524">
    <property type="term" value="F:ATP binding"/>
    <property type="evidence" value="ECO:0007669"/>
    <property type="project" value="InterPro"/>
</dbReference>
<dbReference type="STRING" id="1141098.A0A1Y2DBZ6"/>
<dbReference type="InterPro" id="IPR000719">
    <property type="entry name" value="Prot_kinase_dom"/>
</dbReference>
<feature type="domain" description="Protein kinase" evidence="4">
    <location>
        <begin position="115"/>
        <end position="416"/>
    </location>
</feature>
<dbReference type="AlphaFoldDB" id="A0A1Y2DBZ6"/>
<protein>
    <recommendedName>
        <fullName evidence="2">Autophagy-related protein 1</fullName>
    </recommendedName>
</protein>